<dbReference type="EMBL" id="SSTE01002676">
    <property type="protein sequence ID" value="KAA0063383.1"/>
    <property type="molecule type" value="Genomic_DNA"/>
</dbReference>
<dbReference type="PANTHER" id="PTHR33384:SF52">
    <property type="entry name" value="DUF3741 DOMAIN-CONTAINING PROTEIN"/>
    <property type="match status" value="1"/>
</dbReference>
<feature type="region of interest" description="Disordered" evidence="1">
    <location>
        <begin position="205"/>
        <end position="226"/>
    </location>
</feature>
<evidence type="ECO:0000313" key="6">
    <source>
        <dbReference type="Proteomes" id="UP000321947"/>
    </source>
</evidence>
<dbReference type="STRING" id="1194695.A0A5A7V5L2"/>
<evidence type="ECO:0000313" key="4">
    <source>
        <dbReference type="EMBL" id="TYK11645.1"/>
    </source>
</evidence>
<dbReference type="PANTHER" id="PTHR33384">
    <property type="entry name" value="EXPRESSED PROTEIN"/>
    <property type="match status" value="1"/>
</dbReference>
<reference evidence="5 6" key="1">
    <citation type="submission" date="2019-08" db="EMBL/GenBank/DDBJ databases">
        <title>Draft genome sequences of two oriental melons (Cucumis melo L. var makuwa).</title>
        <authorList>
            <person name="Kwon S.-Y."/>
        </authorList>
    </citation>
    <scope>NUCLEOTIDE SEQUENCE [LARGE SCALE GENOMIC DNA]</scope>
    <source>
        <strain evidence="6">cv. Chang Bougi</strain>
        <strain evidence="5">cv. SW 3</strain>
        <tissue evidence="3">Leaf</tissue>
    </source>
</reference>
<dbReference type="AlphaFoldDB" id="A0A5A7V5L2"/>
<name>A0A5A7V5L2_CUCMM</name>
<keyword evidence="2" id="KW-0812">Transmembrane</keyword>
<feature type="transmembrane region" description="Helical" evidence="2">
    <location>
        <begin position="47"/>
        <end position="69"/>
    </location>
</feature>
<feature type="compositionally biased region" description="Low complexity" evidence="1">
    <location>
        <begin position="171"/>
        <end position="182"/>
    </location>
</feature>
<protein>
    <submittedName>
        <fullName evidence="3">Uncharacterized protein</fullName>
    </submittedName>
</protein>
<accession>A0A5A7V5L2</accession>
<dbReference type="Proteomes" id="UP000321947">
    <property type="component" value="Unassembled WGS sequence"/>
</dbReference>
<keyword evidence="2" id="KW-0472">Membrane</keyword>
<feature type="region of interest" description="Disordered" evidence="1">
    <location>
        <begin position="169"/>
        <end position="188"/>
    </location>
</feature>
<organism evidence="3 5">
    <name type="scientific">Cucumis melo var. makuwa</name>
    <name type="common">Oriental melon</name>
    <dbReference type="NCBI Taxonomy" id="1194695"/>
    <lineage>
        <taxon>Eukaryota</taxon>
        <taxon>Viridiplantae</taxon>
        <taxon>Streptophyta</taxon>
        <taxon>Embryophyta</taxon>
        <taxon>Tracheophyta</taxon>
        <taxon>Spermatophyta</taxon>
        <taxon>Magnoliopsida</taxon>
        <taxon>eudicotyledons</taxon>
        <taxon>Gunneridae</taxon>
        <taxon>Pentapetalae</taxon>
        <taxon>rosids</taxon>
        <taxon>fabids</taxon>
        <taxon>Cucurbitales</taxon>
        <taxon>Cucurbitaceae</taxon>
        <taxon>Benincaseae</taxon>
        <taxon>Cucumis</taxon>
    </lineage>
</organism>
<dbReference type="OrthoDB" id="900224at2759"/>
<evidence type="ECO:0000256" key="1">
    <source>
        <dbReference type="SAM" id="MobiDB-lite"/>
    </source>
</evidence>
<dbReference type="EMBL" id="SSTD01010532">
    <property type="protein sequence ID" value="TYK11645.1"/>
    <property type="molecule type" value="Genomic_DNA"/>
</dbReference>
<evidence type="ECO:0000313" key="5">
    <source>
        <dbReference type="Proteomes" id="UP000321393"/>
    </source>
</evidence>
<sequence>MKRTSYLTIFSPPVAVALSSSFSYPFPWLPSDLQPLLFVFPGSGRLLAGFLNFPFFSFGSIPLIPILYIPCFGLCLRRSSVDLPVSKMNHFIVQQNTFISCEETRGFASISDLKDPVVCPKPRRLAILANNHIKQPLRWHQTEVCDSKAGADLLDIILKKGSEQSSAHVASSPPFFSGSPPSRASNPLIQDARFGDEKLSPMPALPAYSPSGLSSPSSASSAHKGGGCARMKFGLKPAAVRVEGFDCLSRDRQNSRIPAVA</sequence>
<proteinExistence type="predicted"/>
<evidence type="ECO:0000256" key="2">
    <source>
        <dbReference type="SAM" id="Phobius"/>
    </source>
</evidence>
<evidence type="ECO:0000313" key="3">
    <source>
        <dbReference type="EMBL" id="KAA0063383.1"/>
    </source>
</evidence>
<dbReference type="Proteomes" id="UP000321393">
    <property type="component" value="Unassembled WGS sequence"/>
</dbReference>
<feature type="compositionally biased region" description="Low complexity" evidence="1">
    <location>
        <begin position="205"/>
        <end position="222"/>
    </location>
</feature>
<comment type="caution">
    <text evidence="3">The sequence shown here is derived from an EMBL/GenBank/DDBJ whole genome shotgun (WGS) entry which is preliminary data.</text>
</comment>
<keyword evidence="2" id="KW-1133">Transmembrane helix</keyword>
<gene>
    <name evidence="4" type="ORF">E5676_scaffold828G00090</name>
    <name evidence="3" type="ORF">E6C27_scaffold508G00110</name>
</gene>